<dbReference type="EMBL" id="CP143423">
    <property type="protein sequence ID" value="WVX50203.1"/>
    <property type="molecule type" value="Genomic_DNA"/>
</dbReference>
<dbReference type="InterPro" id="IPR011109">
    <property type="entry name" value="DNA_bind_recombinase_dom"/>
</dbReference>
<feature type="domain" description="Recombinase" evidence="2">
    <location>
        <begin position="181"/>
        <end position="295"/>
    </location>
</feature>
<dbReference type="PROSITE" id="PS51737">
    <property type="entry name" value="RECOMBINASE_DNA_BIND"/>
    <property type="match status" value="1"/>
</dbReference>
<evidence type="ECO:0000259" key="1">
    <source>
        <dbReference type="PROSITE" id="PS51736"/>
    </source>
</evidence>
<dbReference type="Gene3D" id="3.90.1750.20">
    <property type="entry name" value="Putative Large Serine Recombinase, Chain B, Domain 2"/>
    <property type="match status" value="1"/>
</dbReference>
<dbReference type="PANTHER" id="PTHR30461">
    <property type="entry name" value="DNA-INVERTASE FROM LAMBDOID PROPHAGE"/>
    <property type="match status" value="1"/>
</dbReference>
<evidence type="ECO:0000259" key="2">
    <source>
        <dbReference type="PROSITE" id="PS51737"/>
    </source>
</evidence>
<dbReference type="PANTHER" id="PTHR30461:SF23">
    <property type="entry name" value="DNA RECOMBINASE-RELATED"/>
    <property type="match status" value="1"/>
</dbReference>
<dbReference type="InterPro" id="IPR038109">
    <property type="entry name" value="DNA_bind_recomb_sf"/>
</dbReference>
<dbReference type="InterPro" id="IPR036162">
    <property type="entry name" value="Resolvase-like_N_sf"/>
</dbReference>
<gene>
    <name evidence="3" type="ORF">ROLI_033000</name>
</gene>
<keyword evidence="4" id="KW-1185">Reference proteome</keyword>
<dbReference type="Pfam" id="PF07508">
    <property type="entry name" value="Recombinase"/>
    <property type="match status" value="1"/>
</dbReference>
<reference evidence="3 4" key="1">
    <citation type="submission" date="2015-07" db="EMBL/GenBank/DDBJ databases">
        <authorList>
            <person name="Voget S."/>
            <person name="Dogs M."/>
            <person name="Brinkhoff T.H."/>
            <person name="Daniel R."/>
        </authorList>
    </citation>
    <scope>NUCLEOTIDE SEQUENCE [LARGE SCALE GENOMIC DNA]</scope>
    <source>
        <strain evidence="3 4">B14</strain>
    </source>
</reference>
<dbReference type="PROSITE" id="PS51736">
    <property type="entry name" value="RECOMBINASES_3"/>
    <property type="match status" value="1"/>
</dbReference>
<dbReference type="Pfam" id="PF00239">
    <property type="entry name" value="Resolvase"/>
    <property type="match status" value="1"/>
</dbReference>
<evidence type="ECO:0008006" key="5">
    <source>
        <dbReference type="Google" id="ProtNLM"/>
    </source>
</evidence>
<evidence type="ECO:0000313" key="4">
    <source>
        <dbReference type="Proteomes" id="UP001318682"/>
    </source>
</evidence>
<dbReference type="Proteomes" id="UP001318682">
    <property type="component" value="Chromosome"/>
</dbReference>
<organism evidence="3 4">
    <name type="scientific">Roseobacter fucihabitans</name>
    <dbReference type="NCBI Taxonomy" id="1537242"/>
    <lineage>
        <taxon>Bacteria</taxon>
        <taxon>Pseudomonadati</taxon>
        <taxon>Pseudomonadota</taxon>
        <taxon>Alphaproteobacteria</taxon>
        <taxon>Rhodobacterales</taxon>
        <taxon>Roseobacteraceae</taxon>
        <taxon>Roseobacter</taxon>
    </lineage>
</organism>
<proteinExistence type="predicted"/>
<dbReference type="Gene3D" id="3.40.50.1390">
    <property type="entry name" value="Resolvase, N-terminal catalytic domain"/>
    <property type="match status" value="1"/>
</dbReference>
<dbReference type="InterPro" id="IPR006119">
    <property type="entry name" value="Resolv_N"/>
</dbReference>
<dbReference type="SUPFAM" id="SSF53041">
    <property type="entry name" value="Resolvase-like"/>
    <property type="match status" value="1"/>
</dbReference>
<protein>
    <recommendedName>
        <fullName evidence="5">Resolvase</fullName>
    </recommendedName>
</protein>
<accession>A0ABZ2BWU7</accession>
<sequence length="562" mass="62403">MVRPALFWAQQSGSAAMKKLRCAIYTRKSSEDGLEQEFNSLDAQREACAAYITSQKHEGWVLLPEHYDDGGLSGGSLDRPALQRLLQDIADGLVDQIIVYKIDRLTRSLADFSKIVDTLDAAEASFVSVTQSFNTATSMGRLTLNMLLSFAQFEREVTAERIRDKIAASKRRGLWMGGQVPLGYDADGRTLKINDSEAKTVKALYDLYEQHGTVREVKAAADQRGLRSRVRSTADGAQKGGGAFDRGHIYHILTNPVYAGRIRHKEKVFDGQHDAIIEPDRWDRIQQLLQGGAAKGRARRTAKQQSLLCGKLFDETGDRLTPSHSRTRAGVRLRYYVSHRLIKNSGETGGDGWRLPAGELEIKVTDLIRQRLSDMTFIGRLVPNRSAEDIKTHHSILQKLCADNDIADLLNLIARIDLSPGELTVAIDAVQLAAMIKAGVDEINEELQIITTPFLLRKRGVETKLVLCDASAGADETLIQNIAKAHLWFEQIKAGRTLSEIAKAEGTTNGRIYQLIDLAFLAPDIIRDVLDGKQALGLTSDWCVRHKLPTNWQDQRALIATL</sequence>
<evidence type="ECO:0000313" key="3">
    <source>
        <dbReference type="EMBL" id="WVX50203.1"/>
    </source>
</evidence>
<feature type="domain" description="Resolvase/invertase-type recombinase catalytic" evidence="1">
    <location>
        <begin position="21"/>
        <end position="173"/>
    </location>
</feature>
<dbReference type="SMART" id="SM00857">
    <property type="entry name" value="Resolvase"/>
    <property type="match status" value="1"/>
</dbReference>
<reference evidence="4" key="2">
    <citation type="submission" date="2024-01" db="EMBL/GenBank/DDBJ databases">
        <title>Roseobacter fucihabitans sp. nov., isolated from the brown alga Fucus spiralis.</title>
        <authorList>
            <person name="Hahnke S."/>
            <person name="Berger M."/>
            <person name="Schlingloff A."/>
            <person name="Athale I."/>
            <person name="Neumann-Schaal M."/>
            <person name="Adenaya A."/>
            <person name="Poehlein A."/>
            <person name="Daniel R."/>
            <person name="Pertersen J."/>
            <person name="Brinkhoff T."/>
        </authorList>
    </citation>
    <scope>NUCLEOTIDE SEQUENCE [LARGE SCALE GENOMIC DNA]</scope>
    <source>
        <strain evidence="4">B14</strain>
    </source>
</reference>
<name>A0ABZ2BWU7_9RHOB</name>
<dbReference type="InterPro" id="IPR050639">
    <property type="entry name" value="SSR_resolvase"/>
</dbReference>
<dbReference type="CDD" id="cd03768">
    <property type="entry name" value="SR_ResInv"/>
    <property type="match status" value="1"/>
</dbReference>